<comment type="subcellular location">
    <subcellularLocation>
        <location evidence="1">Cytoplasm</location>
    </subcellularLocation>
</comment>
<dbReference type="SMART" id="SM00233">
    <property type="entry name" value="PH"/>
    <property type="match status" value="1"/>
</dbReference>
<dbReference type="FunFam" id="1.20.900.10:FF:000010">
    <property type="entry name" value="Rho guanine nucleotide exchange factor 3 isoform 1"/>
    <property type="match status" value="1"/>
</dbReference>
<keyword evidence="2" id="KW-0963">Cytoplasm</keyword>
<comment type="caution">
    <text evidence="9">The sequence shown here is derived from an EMBL/GenBank/DDBJ whole genome shotgun (WGS) entry which is preliminary data.</text>
</comment>
<sequence length="716" mass="79043">MQAGDGCQRRGARWKLQKKTSSFSLLSADGWLLRGKKRKQASRDADSLSLCSLDINEPSTKRSKPVSRVTSLANLLPPVKTAPLKRIGQTLQRTISFRNEGRTERAAPPPPSSSTMKNRVISATVSNPSSSMTATRVSTATAPAAKRRDSKLWSETFDVRLGATQTLSPKEIKRQEAIFELAQGEQDLVEDLKLAKKAYHDPMLKLSIMTEQELNQIFGTLDSLIPLHEDLLSRLRDARKPDGSTEHVGQILTDWLPCLSSYTPYCSNQVKAKALLDQKKQDLRVQDFLQRCLQSPFSRKLDLWNFLDIPRSRVVKYPLLLREILKHTPNDHPDRQHLDEAMLMVQSVVADINRRTGESECQYYKDRLLYAEDGLKDGLIDQSRTLCCHGELKNNRGLKLHVFLFQDVLVITRSLTLYDQQINYQLCRQPIPIRQLDLEDLSDGEIRVGGSIRGAFSNNERTKNFFRVSSRSGGQLQSHCFQASDAFNKQQWINCIRQAKEAAALTGDQPPQTGQCLETGLGGQIGPLTETGLSVPSESEFENEKTMWAEMKTGLGFEGEVGLSGEKNLAKEAGVGLILETATGQEVETSLGVDGGTVLESDGETGMNGDSRLEMSETEAGVKTEAGQGAGDETGADLRMKMDGGGEGDEETLSGGANDVPTSILPFSPSPCQEDEEGEKVVMEEEQSGAQEQEEVVMDTSEVDSSPQGEELTLRC</sequence>
<dbReference type="CDD" id="cd10572">
    <property type="entry name" value="PH_RhoGEF3_XPLN"/>
    <property type="match status" value="1"/>
</dbReference>
<dbReference type="GO" id="GO:0035556">
    <property type="term" value="P:intracellular signal transduction"/>
    <property type="evidence" value="ECO:0007669"/>
    <property type="project" value="InterPro"/>
</dbReference>
<evidence type="ECO:0000256" key="2">
    <source>
        <dbReference type="ARBA" id="ARBA00022490"/>
    </source>
</evidence>
<dbReference type="GO" id="GO:0035025">
    <property type="term" value="P:positive regulation of Rho protein signal transduction"/>
    <property type="evidence" value="ECO:0007669"/>
    <property type="project" value="TreeGrafter"/>
</dbReference>
<dbReference type="SUPFAM" id="SSF48065">
    <property type="entry name" value="DBL homology domain (DH-domain)"/>
    <property type="match status" value="1"/>
</dbReference>
<dbReference type="PROSITE" id="PS50010">
    <property type="entry name" value="DH_2"/>
    <property type="match status" value="1"/>
</dbReference>
<reference evidence="9 10" key="1">
    <citation type="submission" date="2024-01" db="EMBL/GenBank/DDBJ databases">
        <authorList>
            <person name="Alioto T."/>
            <person name="Alioto T."/>
            <person name="Gomez Garrido J."/>
        </authorList>
    </citation>
    <scope>NUCLEOTIDE SEQUENCE [LARGE SCALE GENOMIC DNA]</scope>
</reference>
<keyword evidence="3" id="KW-0344">Guanine-nucleotide releasing factor</keyword>
<dbReference type="Gene3D" id="1.20.900.10">
    <property type="entry name" value="Dbl homology (DH) domain"/>
    <property type="match status" value="1"/>
</dbReference>
<evidence type="ECO:0000259" key="8">
    <source>
        <dbReference type="PROSITE" id="PS50010"/>
    </source>
</evidence>
<dbReference type="InterPro" id="IPR055251">
    <property type="entry name" value="SOS1_NGEF_PH"/>
</dbReference>
<name>A0AAV1NRG0_SCOSC</name>
<dbReference type="PANTHER" id="PTHR46006">
    <property type="entry name" value="RHO GUANINE NUCLEOTIDE EXCHANGE FACTOR AT 64C, ISOFORM A"/>
    <property type="match status" value="1"/>
</dbReference>
<feature type="region of interest" description="Disordered" evidence="6">
    <location>
        <begin position="96"/>
        <end position="117"/>
    </location>
</feature>
<dbReference type="InterPro" id="IPR035899">
    <property type="entry name" value="DBL_dom_sf"/>
</dbReference>
<dbReference type="Pfam" id="PF00621">
    <property type="entry name" value="RhoGEF"/>
    <property type="match status" value="1"/>
</dbReference>
<dbReference type="Pfam" id="PF22697">
    <property type="entry name" value="SOS1_NGEF_PH"/>
    <property type="match status" value="1"/>
</dbReference>
<gene>
    <name evidence="9" type="ORF">FSCOSCO3_A027420</name>
</gene>
<evidence type="ECO:0000256" key="3">
    <source>
        <dbReference type="ARBA" id="ARBA00022658"/>
    </source>
</evidence>
<evidence type="ECO:0000256" key="5">
    <source>
        <dbReference type="ARBA" id="ARBA00043905"/>
    </source>
</evidence>
<evidence type="ECO:0000256" key="4">
    <source>
        <dbReference type="ARBA" id="ARBA00023847"/>
    </source>
</evidence>
<dbReference type="Gene3D" id="2.30.29.30">
    <property type="entry name" value="Pleckstrin-homology domain (PH domain)/Phosphotyrosine-binding domain (PTB)"/>
    <property type="match status" value="1"/>
</dbReference>
<dbReference type="GO" id="GO:0005085">
    <property type="term" value="F:guanyl-nucleotide exchange factor activity"/>
    <property type="evidence" value="ECO:0007669"/>
    <property type="project" value="UniProtKB-KW"/>
</dbReference>
<evidence type="ECO:0000256" key="6">
    <source>
        <dbReference type="SAM" id="MobiDB-lite"/>
    </source>
</evidence>
<dbReference type="InterPro" id="IPR051480">
    <property type="entry name" value="Endocytic_GEF_Adapter"/>
</dbReference>
<comment type="function">
    <text evidence="5">Acts as a guanine nucleotide exchange factor (GEF) for RhoA and RhoB GTPases.</text>
</comment>
<dbReference type="InterPro" id="IPR000219">
    <property type="entry name" value="DH_dom"/>
</dbReference>
<protein>
    <recommendedName>
        <fullName evidence="4">Rho guanine nucleotide exchange factor 3</fullName>
    </recommendedName>
</protein>
<dbReference type="InterPro" id="IPR044129">
    <property type="entry name" value="PH_RhoGEF3_XPLN"/>
</dbReference>
<evidence type="ECO:0000256" key="1">
    <source>
        <dbReference type="ARBA" id="ARBA00004496"/>
    </source>
</evidence>
<feature type="domain" description="PH" evidence="7">
    <location>
        <begin position="373"/>
        <end position="501"/>
    </location>
</feature>
<dbReference type="SUPFAM" id="SSF50729">
    <property type="entry name" value="PH domain-like"/>
    <property type="match status" value="1"/>
</dbReference>
<dbReference type="GO" id="GO:0005737">
    <property type="term" value="C:cytoplasm"/>
    <property type="evidence" value="ECO:0007669"/>
    <property type="project" value="UniProtKB-SubCell"/>
</dbReference>
<organism evidence="9 10">
    <name type="scientific">Scomber scombrus</name>
    <name type="common">Atlantic mackerel</name>
    <name type="synonym">Scomber vernalis</name>
    <dbReference type="NCBI Taxonomy" id="13677"/>
    <lineage>
        <taxon>Eukaryota</taxon>
        <taxon>Metazoa</taxon>
        <taxon>Chordata</taxon>
        <taxon>Craniata</taxon>
        <taxon>Vertebrata</taxon>
        <taxon>Euteleostomi</taxon>
        <taxon>Actinopterygii</taxon>
        <taxon>Neopterygii</taxon>
        <taxon>Teleostei</taxon>
        <taxon>Neoteleostei</taxon>
        <taxon>Acanthomorphata</taxon>
        <taxon>Pelagiaria</taxon>
        <taxon>Scombriformes</taxon>
        <taxon>Scombridae</taxon>
        <taxon>Scomber</taxon>
    </lineage>
</organism>
<keyword evidence="10" id="KW-1185">Reference proteome</keyword>
<evidence type="ECO:0000313" key="10">
    <source>
        <dbReference type="Proteomes" id="UP001314229"/>
    </source>
</evidence>
<dbReference type="InterPro" id="IPR001849">
    <property type="entry name" value="PH_domain"/>
</dbReference>
<evidence type="ECO:0000313" key="9">
    <source>
        <dbReference type="EMBL" id="CAK6960856.1"/>
    </source>
</evidence>
<feature type="compositionally biased region" description="Acidic residues" evidence="6">
    <location>
        <begin position="673"/>
        <end position="697"/>
    </location>
</feature>
<proteinExistence type="predicted"/>
<dbReference type="InterPro" id="IPR011993">
    <property type="entry name" value="PH-like_dom_sf"/>
</dbReference>
<evidence type="ECO:0000259" key="7">
    <source>
        <dbReference type="PROSITE" id="PS50003"/>
    </source>
</evidence>
<feature type="region of interest" description="Disordered" evidence="6">
    <location>
        <begin position="594"/>
        <end position="716"/>
    </location>
</feature>
<dbReference type="PANTHER" id="PTHR46006:SF2">
    <property type="entry name" value="RHO GUANINE NUCLEOTIDE EXCHANGE FACTOR 3"/>
    <property type="match status" value="1"/>
</dbReference>
<dbReference type="FunFam" id="2.30.29.30:FF:000151">
    <property type="entry name" value="Rho guanine nucleotide exchange factor 3"/>
    <property type="match status" value="1"/>
</dbReference>
<accession>A0AAV1NRG0</accession>
<dbReference type="InterPro" id="IPR001331">
    <property type="entry name" value="GDS_CDC24_CS"/>
</dbReference>
<dbReference type="CDD" id="cd00160">
    <property type="entry name" value="RhoGEF"/>
    <property type="match status" value="1"/>
</dbReference>
<feature type="domain" description="DH" evidence="8">
    <location>
        <begin position="173"/>
        <end position="355"/>
    </location>
</feature>
<dbReference type="PROSITE" id="PS50003">
    <property type="entry name" value="PH_DOMAIN"/>
    <property type="match status" value="1"/>
</dbReference>
<dbReference type="SMART" id="SM00325">
    <property type="entry name" value="RhoGEF"/>
    <property type="match status" value="1"/>
</dbReference>
<dbReference type="Proteomes" id="UP001314229">
    <property type="component" value="Unassembled WGS sequence"/>
</dbReference>
<dbReference type="PROSITE" id="PS00741">
    <property type="entry name" value="DH_1"/>
    <property type="match status" value="1"/>
</dbReference>
<dbReference type="EMBL" id="CAWUFR010000047">
    <property type="protein sequence ID" value="CAK6960856.1"/>
    <property type="molecule type" value="Genomic_DNA"/>
</dbReference>
<dbReference type="AlphaFoldDB" id="A0AAV1NRG0"/>